<feature type="domain" description="TerD" evidence="1">
    <location>
        <begin position="1"/>
        <end position="189"/>
    </location>
</feature>
<dbReference type="EMBL" id="JAPRAY010000003">
    <property type="protein sequence ID" value="MCZ0666640.1"/>
    <property type="molecule type" value="Genomic_DNA"/>
</dbReference>
<dbReference type="InterPro" id="IPR051324">
    <property type="entry name" value="Stress/Tellurium_Resist"/>
</dbReference>
<dbReference type="PANTHER" id="PTHR32097">
    <property type="entry name" value="CAMP-BINDING PROTEIN 1-RELATED"/>
    <property type="match status" value="1"/>
</dbReference>
<evidence type="ECO:0000313" key="3">
    <source>
        <dbReference type="Proteomes" id="UP001079535"/>
    </source>
</evidence>
<gene>
    <name evidence="2" type="ORF">OZZ17_03695</name>
</gene>
<accession>A0A396G7P1</accession>
<comment type="caution">
    <text evidence="2">The sequence shown here is derived from an EMBL/GenBank/DDBJ whole genome shotgun (WGS) entry which is preliminary data.</text>
</comment>
<dbReference type="AlphaFoldDB" id="A0A396G7P1"/>
<dbReference type="InterPro" id="IPR003325">
    <property type="entry name" value="TerD"/>
</dbReference>
<dbReference type="RefSeq" id="WP_009245473.1">
    <property type="nucleotide sequence ID" value="NZ_CABKQB010000010.1"/>
</dbReference>
<dbReference type="CDD" id="cd06974">
    <property type="entry name" value="TerD_like"/>
    <property type="match status" value="1"/>
</dbReference>
<reference evidence="2" key="1">
    <citation type="submission" date="2022-11" db="EMBL/GenBank/DDBJ databases">
        <title>Temperate bacteriophages infecting mucin-degrading bacterium Ruminococcus gnavus from the human gut.</title>
        <authorList>
            <person name="Buttimer C."/>
        </authorList>
    </citation>
    <scope>NUCLEOTIDE SEQUENCE</scope>
    <source>
        <strain evidence="2">CCUG 49994</strain>
    </source>
</reference>
<dbReference type="Proteomes" id="UP001079535">
    <property type="component" value="Unassembled WGS sequence"/>
</dbReference>
<proteinExistence type="predicted"/>
<dbReference type="PANTHER" id="PTHR32097:SF15">
    <property type="entry name" value="STRESS RESPONSE PROTEIN SCP2"/>
    <property type="match status" value="1"/>
</dbReference>
<evidence type="ECO:0000313" key="2">
    <source>
        <dbReference type="EMBL" id="MCZ0666640.1"/>
    </source>
</evidence>
<evidence type="ECO:0000259" key="1">
    <source>
        <dbReference type="Pfam" id="PF02342"/>
    </source>
</evidence>
<protein>
    <submittedName>
        <fullName evidence="2">TerD family protein</fullName>
    </submittedName>
</protein>
<organism evidence="2 3">
    <name type="scientific">Mediterraneibacter gnavus</name>
    <name type="common">Ruminococcus gnavus</name>
    <dbReference type="NCBI Taxonomy" id="33038"/>
    <lineage>
        <taxon>Bacteria</taxon>
        <taxon>Bacillati</taxon>
        <taxon>Bacillota</taxon>
        <taxon>Clostridia</taxon>
        <taxon>Lachnospirales</taxon>
        <taxon>Lachnospiraceae</taxon>
        <taxon>Mediterraneibacter</taxon>
    </lineage>
</organism>
<dbReference type="Gene3D" id="2.60.60.30">
    <property type="entry name" value="sav2460 like domains"/>
    <property type="match status" value="1"/>
</dbReference>
<name>A0A396G7P1_MEDGN</name>
<dbReference type="Pfam" id="PF02342">
    <property type="entry name" value="TerD"/>
    <property type="match status" value="1"/>
</dbReference>
<sequence length="190" mass="21136">MSVNLVKGQKISLSKEVNGLEKVVVGLGWDAAKKGLFGRTHDIDCDASAIVLSNEDKYMDVIYYGSRRSSDGCILHHGDNLTGDGDGDDEQITVDLKNMPENVGKIVFVVNIYACNARKQDFGMIKNAFIRIVDQSSKNEICRYNLSDNYAGKTAMIFGELYKKNNEWKFNAIGTGTTDKSISELTENYR</sequence>